<dbReference type="Proteomes" id="UP001056500">
    <property type="component" value="Chromosome"/>
</dbReference>
<sequence length="584" mass="63957">MNEERKQLWGEVSPDSLMEFTRNIAREVRSSGSPEELRAFQYAKEKLEEFGFSPELHFSDAYISLPVSAAMTIDGISYSCITHAMGVSTGDAGISGELLYVGKGTPDDFRAQDVSGKIVLLDGIATGPSVDRAQAAGALAAIFINGAYTNEMIVSSVWGSPTTETIERLPKLTVVSCNYKDGEQIKHLMARNSDPVRAWIRAEVDTGWRKIPVLTGELKGTVEPDKFVLFSGHIDSWHYGAMDNGTANATMLEVARLMSKRKSQLKRTLRIAFWSGHSHGRYAGSAWYCDQNWEDLHDNGVLHINIDSVGAIGSDILTENNCMAETKDLAGVSIRDIAGQVFEGSRFSRAGDQSFWGTGIPSLLMGLSEQPPSDAPEAQAFAQLFGGGKTGGYGWWWHTTEDTIDKIDPANLARDCRIYADIVYQACTAAVVPINQIEAVKEIRHALEAYQQKAGGALPLALSVNRARELQERLVELYELVSSASLPDEAAVIVNSGIMRLSRILVPLNYLSGDCFHHDPPIKPVCIPLLEKINQLAKAEPGSDLSYMLITELTRNTNKVNYALREAEKEAASTLAQLKQQING</sequence>
<evidence type="ECO:0000313" key="4">
    <source>
        <dbReference type="Proteomes" id="UP001056500"/>
    </source>
</evidence>
<dbReference type="Pfam" id="PF04389">
    <property type="entry name" value="Peptidase_M28"/>
    <property type="match status" value="1"/>
</dbReference>
<dbReference type="PANTHER" id="PTHR10404:SF46">
    <property type="entry name" value="VACUOLAR PROTEIN SORTING-ASSOCIATED PROTEIN 70"/>
    <property type="match status" value="1"/>
</dbReference>
<evidence type="ECO:0000259" key="2">
    <source>
        <dbReference type="Pfam" id="PF04389"/>
    </source>
</evidence>
<feature type="domain" description="Peptidase M28" evidence="2">
    <location>
        <begin position="216"/>
        <end position="414"/>
    </location>
</feature>
<keyword evidence="4" id="KW-1185">Reference proteome</keyword>
<dbReference type="InterPro" id="IPR007484">
    <property type="entry name" value="Peptidase_M28"/>
</dbReference>
<dbReference type="InterPro" id="IPR039373">
    <property type="entry name" value="Peptidase_M28B"/>
</dbReference>
<evidence type="ECO:0000313" key="3">
    <source>
        <dbReference type="EMBL" id="USG67122.1"/>
    </source>
</evidence>
<dbReference type="EMBL" id="CP098755">
    <property type="protein sequence ID" value="USG67122.1"/>
    <property type="molecule type" value="Genomic_DNA"/>
</dbReference>
<feature type="domain" description="PA" evidence="1">
    <location>
        <begin position="96"/>
        <end position="185"/>
    </location>
</feature>
<dbReference type="InterPro" id="IPR003137">
    <property type="entry name" value="PA_domain"/>
</dbReference>
<evidence type="ECO:0000259" key="1">
    <source>
        <dbReference type="Pfam" id="PF02225"/>
    </source>
</evidence>
<proteinExistence type="predicted"/>
<name>A0ABY4WJ48_9BACL</name>
<gene>
    <name evidence="3" type="ORF">NDK47_07470</name>
</gene>
<dbReference type="SUPFAM" id="SSF52025">
    <property type="entry name" value="PA domain"/>
    <property type="match status" value="1"/>
</dbReference>
<dbReference type="PANTHER" id="PTHR10404">
    <property type="entry name" value="N-ACETYLATED-ALPHA-LINKED ACIDIC DIPEPTIDASE"/>
    <property type="match status" value="1"/>
</dbReference>
<organism evidence="3 4">
    <name type="scientific">Brevibacillus ruminantium</name>
    <dbReference type="NCBI Taxonomy" id="2950604"/>
    <lineage>
        <taxon>Bacteria</taxon>
        <taxon>Bacillati</taxon>
        <taxon>Bacillota</taxon>
        <taxon>Bacilli</taxon>
        <taxon>Bacillales</taxon>
        <taxon>Paenibacillaceae</taxon>
        <taxon>Brevibacillus</taxon>
    </lineage>
</organism>
<protein>
    <submittedName>
        <fullName evidence="3">M28 family peptidase</fullName>
    </submittedName>
</protein>
<dbReference type="SUPFAM" id="SSF53187">
    <property type="entry name" value="Zn-dependent exopeptidases"/>
    <property type="match status" value="1"/>
</dbReference>
<dbReference type="InterPro" id="IPR046450">
    <property type="entry name" value="PA_dom_sf"/>
</dbReference>
<dbReference type="Gene3D" id="3.40.630.10">
    <property type="entry name" value="Zn peptidases"/>
    <property type="match status" value="1"/>
</dbReference>
<dbReference type="Gene3D" id="3.50.30.30">
    <property type="match status" value="1"/>
</dbReference>
<reference evidence="3" key="1">
    <citation type="submission" date="2022-06" db="EMBL/GenBank/DDBJ databases">
        <title>Genome sequencing of Brevibacillus sp. BB3-R1.</title>
        <authorList>
            <person name="Heo J."/>
            <person name="Lee D."/>
            <person name="Won M."/>
            <person name="Han B.-H."/>
            <person name="Hong S.-B."/>
            <person name="Kwon S.-W."/>
        </authorList>
    </citation>
    <scope>NUCLEOTIDE SEQUENCE</scope>
    <source>
        <strain evidence="3">BB3-R1</strain>
    </source>
</reference>
<dbReference type="Pfam" id="PF02225">
    <property type="entry name" value="PA"/>
    <property type="match status" value="1"/>
</dbReference>
<dbReference type="RefSeq" id="WP_251874225.1">
    <property type="nucleotide sequence ID" value="NZ_CP098755.1"/>
</dbReference>
<accession>A0ABY4WJ48</accession>